<evidence type="ECO:0000313" key="9">
    <source>
        <dbReference type="Proteomes" id="UP000325780"/>
    </source>
</evidence>
<dbReference type="Proteomes" id="UP000325780">
    <property type="component" value="Unassembled WGS sequence"/>
</dbReference>
<dbReference type="InterPro" id="IPR049326">
    <property type="entry name" value="Rhodopsin_dom_fungi"/>
</dbReference>
<evidence type="ECO:0000259" key="7">
    <source>
        <dbReference type="Pfam" id="PF20684"/>
    </source>
</evidence>
<dbReference type="GO" id="GO:0016020">
    <property type="term" value="C:membrane"/>
    <property type="evidence" value="ECO:0007669"/>
    <property type="project" value="UniProtKB-SubCell"/>
</dbReference>
<feature type="transmembrane region" description="Helical" evidence="6">
    <location>
        <begin position="26"/>
        <end position="47"/>
    </location>
</feature>
<dbReference type="PANTHER" id="PTHR33048">
    <property type="entry name" value="PTH11-LIKE INTEGRAL MEMBRANE PROTEIN (AFU_ORTHOLOGUE AFUA_5G11245)"/>
    <property type="match status" value="1"/>
</dbReference>
<keyword evidence="4 6" id="KW-0472">Membrane</keyword>
<name>A0A5N6TKR8_ASPAV</name>
<evidence type="ECO:0000313" key="8">
    <source>
        <dbReference type="EMBL" id="KAE8146709.1"/>
    </source>
</evidence>
<comment type="subcellular location">
    <subcellularLocation>
        <location evidence="1">Membrane</location>
        <topology evidence="1">Multi-pass membrane protein</topology>
    </subcellularLocation>
</comment>
<accession>A0A5N6TKR8</accession>
<evidence type="ECO:0000256" key="3">
    <source>
        <dbReference type="ARBA" id="ARBA00022989"/>
    </source>
</evidence>
<dbReference type="AlphaFoldDB" id="A0A5N6TKR8"/>
<evidence type="ECO:0000256" key="1">
    <source>
        <dbReference type="ARBA" id="ARBA00004141"/>
    </source>
</evidence>
<gene>
    <name evidence="8" type="ORF">BDV25DRAFT_169665</name>
</gene>
<feature type="transmembrane region" description="Helical" evidence="6">
    <location>
        <begin position="59"/>
        <end position="79"/>
    </location>
</feature>
<evidence type="ECO:0000256" key="6">
    <source>
        <dbReference type="SAM" id="Phobius"/>
    </source>
</evidence>
<sequence length="380" mass="42337">MSSHHNNTRTDPRPKPISTVNYGPELLATAWAMTAVSIAIVALRLVGNYKFHTLHISDIVTLLLFIAATISNVAVHHGYGQTAGSLDHHDEKEAMKYSTTSQALIVLAATAGRLTFNFYLIELLATRKRHRLILWALVPLQVIVNVVSVFLLVFRCSVNIGQLFSPGEEANCMGLDVQIDYGYFQGAFNSASDLLLAAWPIFLFWKFNWNVRVKLVLISLLSLGIFAMAASLVKTVEYPTIMKSIDPRTNRLTLLRWMFIEAGVVLITASIPCVRPILIHWVKKAIRKAHSAHQRLHATHSRMLSSAGQLTESLKSRWMVRTAKPEMEDGDFEGKILANLTTHIFAGDREFLDKHCSGIMKQVEVTVVADEIPLTENGPG</sequence>
<organism evidence="8 9">
    <name type="scientific">Aspergillus avenaceus</name>
    <dbReference type="NCBI Taxonomy" id="36643"/>
    <lineage>
        <taxon>Eukaryota</taxon>
        <taxon>Fungi</taxon>
        <taxon>Dikarya</taxon>
        <taxon>Ascomycota</taxon>
        <taxon>Pezizomycotina</taxon>
        <taxon>Eurotiomycetes</taxon>
        <taxon>Eurotiomycetidae</taxon>
        <taxon>Eurotiales</taxon>
        <taxon>Aspergillaceae</taxon>
        <taxon>Aspergillus</taxon>
        <taxon>Aspergillus subgen. Circumdati</taxon>
    </lineage>
</organism>
<comment type="similarity">
    <text evidence="5">Belongs to the SAT4 family.</text>
</comment>
<evidence type="ECO:0000256" key="2">
    <source>
        <dbReference type="ARBA" id="ARBA00022692"/>
    </source>
</evidence>
<dbReference type="PANTHER" id="PTHR33048:SF155">
    <property type="entry name" value="INTEGRAL MEMBRANE PROTEIN"/>
    <property type="match status" value="1"/>
</dbReference>
<evidence type="ECO:0000256" key="4">
    <source>
        <dbReference type="ARBA" id="ARBA00023136"/>
    </source>
</evidence>
<feature type="domain" description="Rhodopsin" evidence="7">
    <location>
        <begin position="44"/>
        <end position="278"/>
    </location>
</feature>
<keyword evidence="9" id="KW-1185">Reference proteome</keyword>
<feature type="transmembrane region" description="Helical" evidence="6">
    <location>
        <begin position="254"/>
        <end position="278"/>
    </location>
</feature>
<dbReference type="EMBL" id="ML742246">
    <property type="protein sequence ID" value="KAE8146709.1"/>
    <property type="molecule type" value="Genomic_DNA"/>
</dbReference>
<dbReference type="OrthoDB" id="4682787at2759"/>
<evidence type="ECO:0000256" key="5">
    <source>
        <dbReference type="ARBA" id="ARBA00038359"/>
    </source>
</evidence>
<proteinExistence type="inferred from homology"/>
<feature type="transmembrane region" description="Helical" evidence="6">
    <location>
        <begin position="99"/>
        <end position="120"/>
    </location>
</feature>
<keyword evidence="2 6" id="KW-0812">Transmembrane</keyword>
<feature type="transmembrane region" description="Helical" evidence="6">
    <location>
        <begin position="183"/>
        <end position="203"/>
    </location>
</feature>
<keyword evidence="3 6" id="KW-1133">Transmembrane helix</keyword>
<protein>
    <recommendedName>
        <fullName evidence="7">Rhodopsin domain-containing protein</fullName>
    </recommendedName>
</protein>
<dbReference type="InterPro" id="IPR052337">
    <property type="entry name" value="SAT4-like"/>
</dbReference>
<reference evidence="8 9" key="1">
    <citation type="submission" date="2019-04" db="EMBL/GenBank/DDBJ databases">
        <title>Friends and foes A comparative genomics study of 23 Aspergillus species from section Flavi.</title>
        <authorList>
            <consortium name="DOE Joint Genome Institute"/>
            <person name="Kjaerbolling I."/>
            <person name="Vesth T."/>
            <person name="Frisvad J.C."/>
            <person name="Nybo J.L."/>
            <person name="Theobald S."/>
            <person name="Kildgaard S."/>
            <person name="Isbrandt T."/>
            <person name="Kuo A."/>
            <person name="Sato A."/>
            <person name="Lyhne E.K."/>
            <person name="Kogle M.E."/>
            <person name="Wiebenga A."/>
            <person name="Kun R.S."/>
            <person name="Lubbers R.J."/>
            <person name="Makela M.R."/>
            <person name="Barry K."/>
            <person name="Chovatia M."/>
            <person name="Clum A."/>
            <person name="Daum C."/>
            <person name="Haridas S."/>
            <person name="He G."/>
            <person name="LaButti K."/>
            <person name="Lipzen A."/>
            <person name="Mondo S."/>
            <person name="Riley R."/>
            <person name="Salamov A."/>
            <person name="Simmons B.A."/>
            <person name="Magnuson J.K."/>
            <person name="Henrissat B."/>
            <person name="Mortensen U.H."/>
            <person name="Larsen T.O."/>
            <person name="Devries R.P."/>
            <person name="Grigoriev I.V."/>
            <person name="Machida M."/>
            <person name="Baker S.E."/>
            <person name="Andersen M.R."/>
        </authorList>
    </citation>
    <scope>NUCLEOTIDE SEQUENCE [LARGE SCALE GENOMIC DNA]</scope>
    <source>
        <strain evidence="8 9">IBT 18842</strain>
    </source>
</reference>
<feature type="transmembrane region" description="Helical" evidence="6">
    <location>
        <begin position="215"/>
        <end position="234"/>
    </location>
</feature>
<dbReference type="Pfam" id="PF20684">
    <property type="entry name" value="Fung_rhodopsin"/>
    <property type="match status" value="1"/>
</dbReference>
<feature type="transmembrane region" description="Helical" evidence="6">
    <location>
        <begin position="132"/>
        <end position="154"/>
    </location>
</feature>